<keyword evidence="3" id="KW-1185">Reference proteome</keyword>
<comment type="caution">
    <text evidence="2">The sequence shown here is derived from an EMBL/GenBank/DDBJ whole genome shotgun (WGS) entry which is preliminary data.</text>
</comment>
<dbReference type="Pfam" id="PF18545">
    <property type="entry name" value="HalOD1"/>
    <property type="match status" value="1"/>
</dbReference>
<protein>
    <submittedName>
        <fullName evidence="2">HalOD1 output domain-containing protein</fullName>
    </submittedName>
</protein>
<name>A0ABD5MKP9_9EURY</name>
<dbReference type="AlphaFoldDB" id="A0ABD5MKP9"/>
<gene>
    <name evidence="2" type="ORF">ACFFOL_02065</name>
</gene>
<evidence type="ECO:0000313" key="3">
    <source>
        <dbReference type="Proteomes" id="UP001589595"/>
    </source>
</evidence>
<dbReference type="InterPro" id="IPR040624">
    <property type="entry name" value="HalOD1"/>
</dbReference>
<dbReference type="RefSeq" id="WP_222922051.1">
    <property type="nucleotide sequence ID" value="NZ_CP082286.1"/>
</dbReference>
<evidence type="ECO:0000259" key="1">
    <source>
        <dbReference type="Pfam" id="PF18545"/>
    </source>
</evidence>
<dbReference type="GeneID" id="67209260"/>
<feature type="domain" description="Halobacterial output" evidence="1">
    <location>
        <begin position="16"/>
        <end position="89"/>
    </location>
</feature>
<dbReference type="Proteomes" id="UP001589595">
    <property type="component" value="Unassembled WGS sequence"/>
</dbReference>
<dbReference type="EMBL" id="JBHMAJ010000001">
    <property type="protein sequence ID" value="MFB9822974.1"/>
    <property type="molecule type" value="Genomic_DNA"/>
</dbReference>
<evidence type="ECO:0000313" key="2">
    <source>
        <dbReference type="EMBL" id="MFB9822974.1"/>
    </source>
</evidence>
<proteinExistence type="predicted"/>
<organism evidence="2 3">
    <name type="scientific">Halobaculum roseum</name>
    <dbReference type="NCBI Taxonomy" id="2175149"/>
    <lineage>
        <taxon>Archaea</taxon>
        <taxon>Methanobacteriati</taxon>
        <taxon>Methanobacteriota</taxon>
        <taxon>Stenosarchaea group</taxon>
        <taxon>Halobacteria</taxon>
        <taxon>Halobacteriales</taxon>
        <taxon>Haloferacaceae</taxon>
        <taxon>Halobaculum</taxon>
    </lineage>
</organism>
<accession>A0ABD5MKP9</accession>
<sequence length="94" mass="10033">MNDKQLRGADGDGDGRRQLSHVVIESVAEATDTDPFRLPPLHDTVDTDALNRLFATNGHGGLSTEGHVTFRYHGRVVTVHAGGQVTVEPADDGS</sequence>
<reference evidence="2" key="1">
    <citation type="submission" date="2024-09" db="EMBL/GenBank/DDBJ databases">
        <authorList>
            <person name="Sun Q."/>
        </authorList>
    </citation>
    <scope>NUCLEOTIDE SEQUENCE [LARGE SCALE GENOMIC DNA]</scope>
    <source>
        <strain evidence="2">JCM 31273</strain>
    </source>
</reference>